<dbReference type="InterPro" id="IPR014030">
    <property type="entry name" value="Ketoacyl_synth_N"/>
</dbReference>
<keyword evidence="1" id="KW-0596">Phosphopantetheine</keyword>
<dbReference type="SMART" id="SM00829">
    <property type="entry name" value="PKS_ER"/>
    <property type="match status" value="1"/>
</dbReference>
<dbReference type="InterPro" id="IPR056501">
    <property type="entry name" value="NAD-bd_HRPKS_sdrA"/>
</dbReference>
<dbReference type="GO" id="GO:0032259">
    <property type="term" value="P:methylation"/>
    <property type="evidence" value="ECO:0007669"/>
    <property type="project" value="UniProtKB-KW"/>
</dbReference>
<dbReference type="SMART" id="SM00827">
    <property type="entry name" value="PKS_AT"/>
    <property type="match status" value="1"/>
</dbReference>
<dbReference type="InterPro" id="IPR020807">
    <property type="entry name" value="PKS_DH"/>
</dbReference>
<dbReference type="Pfam" id="PF23297">
    <property type="entry name" value="ACP_SdgA_C"/>
    <property type="match status" value="1"/>
</dbReference>
<dbReference type="SUPFAM" id="SSF55048">
    <property type="entry name" value="Probable ACP-binding domain of malonyl-CoA ACP transacylase"/>
    <property type="match status" value="1"/>
</dbReference>
<feature type="domain" description="Ketosynthase family 3 (KS3)" evidence="8">
    <location>
        <begin position="18"/>
        <end position="443"/>
    </location>
</feature>
<dbReference type="InterPro" id="IPR013968">
    <property type="entry name" value="PKS_KR"/>
</dbReference>
<dbReference type="InterPro" id="IPR006162">
    <property type="entry name" value="Ppantetheine_attach_site"/>
</dbReference>
<feature type="active site" description="Proton donor; for dehydratase activity" evidence="6">
    <location>
        <position position="1157"/>
    </location>
</feature>
<dbReference type="InterPro" id="IPR014031">
    <property type="entry name" value="Ketoacyl_synth_C"/>
</dbReference>
<dbReference type="SMART" id="SM00825">
    <property type="entry name" value="PKS_KS"/>
    <property type="match status" value="1"/>
</dbReference>
<dbReference type="Gene3D" id="1.10.1200.10">
    <property type="entry name" value="ACP-like"/>
    <property type="match status" value="1"/>
</dbReference>
<dbReference type="Pfam" id="PF00698">
    <property type="entry name" value="Acyl_transf_1"/>
    <property type="match status" value="1"/>
</dbReference>
<dbReference type="InterPro" id="IPR049900">
    <property type="entry name" value="PKS_mFAS_DH"/>
</dbReference>
<dbReference type="PROSITE" id="PS00606">
    <property type="entry name" value="KS3_1"/>
    <property type="match status" value="1"/>
</dbReference>
<dbReference type="Pfam" id="PF14765">
    <property type="entry name" value="PS-DH"/>
    <property type="match status" value="1"/>
</dbReference>
<dbReference type="GO" id="GO:0004315">
    <property type="term" value="F:3-oxoacyl-[acyl-carrier-protein] synthase activity"/>
    <property type="evidence" value="ECO:0007669"/>
    <property type="project" value="InterPro"/>
</dbReference>
<dbReference type="OrthoDB" id="329835at2759"/>
<dbReference type="Gene3D" id="3.40.47.10">
    <property type="match status" value="1"/>
</dbReference>
<evidence type="ECO:0000256" key="3">
    <source>
        <dbReference type="ARBA" id="ARBA00022603"/>
    </source>
</evidence>
<dbReference type="PROSITE" id="PS50075">
    <property type="entry name" value="CARRIER"/>
    <property type="match status" value="1"/>
</dbReference>
<feature type="active site" description="Proton acceptor; for dehydratase activity" evidence="6">
    <location>
        <position position="961"/>
    </location>
</feature>
<protein>
    <submittedName>
        <fullName evidence="10">Type I iterative polyketide synthase</fullName>
    </submittedName>
</protein>
<dbReference type="InterPro" id="IPR009081">
    <property type="entry name" value="PP-bd_ACP"/>
</dbReference>
<evidence type="ECO:0000259" key="8">
    <source>
        <dbReference type="PROSITE" id="PS52004"/>
    </source>
</evidence>
<dbReference type="SMART" id="SM00826">
    <property type="entry name" value="PKS_DH"/>
    <property type="match status" value="1"/>
</dbReference>
<dbReference type="Pfam" id="PF08240">
    <property type="entry name" value="ADH_N"/>
    <property type="match status" value="1"/>
</dbReference>
<dbReference type="GO" id="GO:0008168">
    <property type="term" value="F:methyltransferase activity"/>
    <property type="evidence" value="ECO:0007669"/>
    <property type="project" value="UniProtKB-KW"/>
</dbReference>
<comment type="caution">
    <text evidence="10">The sequence shown here is derived from an EMBL/GenBank/DDBJ whole genome shotgun (WGS) entry which is preliminary data.</text>
</comment>
<dbReference type="Proteomes" id="UP001147746">
    <property type="component" value="Unassembled WGS sequence"/>
</dbReference>
<dbReference type="InterPro" id="IPR013154">
    <property type="entry name" value="ADH-like_N"/>
</dbReference>
<dbReference type="Pfam" id="PF00109">
    <property type="entry name" value="ketoacyl-synt"/>
    <property type="match status" value="1"/>
</dbReference>
<dbReference type="CDD" id="cd05195">
    <property type="entry name" value="enoyl_red"/>
    <property type="match status" value="1"/>
</dbReference>
<dbReference type="GO" id="GO:1901336">
    <property type="term" value="P:lactone biosynthetic process"/>
    <property type="evidence" value="ECO:0007669"/>
    <property type="project" value="UniProtKB-ARBA"/>
</dbReference>
<proteinExistence type="predicted"/>
<evidence type="ECO:0000259" key="9">
    <source>
        <dbReference type="PROSITE" id="PS52019"/>
    </source>
</evidence>
<dbReference type="SUPFAM" id="SSF47336">
    <property type="entry name" value="ACP-like"/>
    <property type="match status" value="1"/>
</dbReference>
<dbReference type="InterPro" id="IPR057326">
    <property type="entry name" value="KR_dom"/>
</dbReference>
<dbReference type="SUPFAM" id="SSF50129">
    <property type="entry name" value="GroES-like"/>
    <property type="match status" value="1"/>
</dbReference>
<dbReference type="SMART" id="SM00822">
    <property type="entry name" value="PKS_KR"/>
    <property type="match status" value="1"/>
</dbReference>
<dbReference type="InterPro" id="IPR018201">
    <property type="entry name" value="Ketoacyl_synth_AS"/>
</dbReference>
<dbReference type="InterPro" id="IPR016036">
    <property type="entry name" value="Malonyl_transacylase_ACP-bd"/>
</dbReference>
<dbReference type="InterPro" id="IPR020843">
    <property type="entry name" value="ER"/>
</dbReference>
<dbReference type="EMBL" id="JAPZBO010000001">
    <property type="protein sequence ID" value="KAJ5331089.1"/>
    <property type="molecule type" value="Genomic_DNA"/>
</dbReference>
<dbReference type="InterPro" id="IPR036736">
    <property type="entry name" value="ACP-like_sf"/>
</dbReference>
<dbReference type="SMART" id="SM00823">
    <property type="entry name" value="PKS_PP"/>
    <property type="match status" value="1"/>
</dbReference>
<dbReference type="GO" id="GO:0016491">
    <property type="term" value="F:oxidoreductase activity"/>
    <property type="evidence" value="ECO:0007669"/>
    <property type="project" value="InterPro"/>
</dbReference>
<dbReference type="Gene3D" id="3.40.366.10">
    <property type="entry name" value="Malonyl-Coenzyme A Acyl Carrier Protein, domain 2"/>
    <property type="match status" value="1"/>
</dbReference>
<dbReference type="Gene3D" id="3.10.129.110">
    <property type="entry name" value="Polyketide synthase dehydratase"/>
    <property type="match status" value="1"/>
</dbReference>
<dbReference type="PANTHER" id="PTHR43775:SF13">
    <property type="entry name" value="POLYKETIDE SYNTHASE 1"/>
    <property type="match status" value="1"/>
</dbReference>
<dbReference type="GO" id="GO:0006633">
    <property type="term" value="P:fatty acid biosynthetic process"/>
    <property type="evidence" value="ECO:0007669"/>
    <property type="project" value="InterPro"/>
</dbReference>
<dbReference type="PROSITE" id="PS00012">
    <property type="entry name" value="PHOSPHOPANTETHEINE"/>
    <property type="match status" value="1"/>
</dbReference>
<dbReference type="InterPro" id="IPR016039">
    <property type="entry name" value="Thiolase-like"/>
</dbReference>
<keyword evidence="5" id="KW-0511">Multifunctional enzyme</keyword>
<sequence length="2261" mass="245397">MHSTNGMNGTHQEESPALQPIAIIGYACRLSGQVASPGDLWELCTRGRSGWAPIPKDRFSHGAYHHPNPSKPGTFNPAGGYFLDKDVSRFDAPFFNVTVQEAISMDPQQRMLLETSFEALESAGIPKESLAGRNVGVFVGGNFSDYELNNLRDIETMPQFQATGNASALQSNRISYFFDFSGPSFTVDTACSSSLVALHYAVQSLRSGESSEALVGGCRLNILPDYFVSMSMSQLFNDDGKTYSFDERAKSGFARGEGAGVVMLKPLDAALRDKDPIRAIIANSGVNQDGRTKGITLPNEYAQEELIKRVYKDALLNPEDCGYAEMHGTGTKAGDPIEARAVQRALGGGRTARNPLYIGSVKSNIGHLEGASGIASIIKAAMVLDKSLLLPNCDFQKPNPNIPLNEWNMKVVTTTRPFPRGKKYISVSNYGFGGTNAHVVLEKPPVAPSSEDNAEADGDPKRRLFLISAADKESLKARIQDFGVYFEQHPEVFENSLFGNFCYSTGSKLSQLAYRVAVAATSLDELGMRLAQLKINPARVLGAPKISWVFTGQGAQWATMGMPLMEEYPVFASAMERADQCLLDLGADFSLLEALRQEASVSEINSPHLSQPACTALQIALTDLLCSWGIQPDSVVGHSSGEIGAAYAAGIYDLEAAMALAYRRGQMTSLLKSSYPGLHGTMMAVGASPEEIKSMLKLLKSYATIACVNSPSSVTISGDVDAITELEIILNEKQLFNRRLKIDVAYHSDHMKNVAEAYLNAIEAIKPATTGTATFFSSVTGEIAEPADLGPTYWVQNLTSTVLFANALGKMCADDEYRPNMLMELGPHSALKGPILDTLKGVGSSASKIGYAPTVLRNVEPSQSVLDAAGAAYVRGAALKMTEVNFPTSKAKNRSFLRDLPRYPWQHGTRYWHQSRIADKHCHRDGKRNDILGTAALYSNDLEPTWRNIVRLDDIPWLREHKMQGMSVYPIAGYLAMATEAARRRAETNDVAFSQFEFREVKVGAALVLTDDVDAETTITLRPYAEGTRGNSDIWDEFRICSWNTKRAWTQHCTGLVRVRANKKQQTAVSNVAKAELKHIGVQTEKVMTAATYKIDTQNMYQVLSEVGAGYGPCFQGLENCFSDPRHSRADLYLRDTKNVMPKNFEAPLTIHPVFLDALLHLVWPILGKGRMELDTLYMPTMIKNLIISNNMPTAPGDFVKAWCNGGPSLPTPEPTKFDLWVTPQDSTEVIINMEGLIMTPLKEPGADSGGKVTDLCYKFEWLPLAEAEAVPVEEVEEPNGQMNGHATEPNGVHLTNGHATNEELTNGELTNGHATNGLTNGHANGHANGHLTLEEKAHVNGNGIANGVNGVHTEELLIMQYGKPDGIANKLDEAVSNETFNWKPSICSMEETDSTEKHVVVLQTGNKSLRDLTVEGFDTIKKTLLGASHVLWVYRLDNPDAQMIVGLTRSLRSETLAKVATLGLETDDIQKPTPAILAAINALWPAEGEKPCKDFEFRARGSDLLVPRISNDTAANSFVHNETHEKTITNQPFHQPGRRFKLEIASPGALDTLYFADDIVGPLGDDDIEIEVMATGLNFKDIVVTMGQLAQPWIGIECSGVVSSIGKNVTSLQVGQRVMALPEGAYSTYARCHATSAAPIPEDMSFEVGATVPVVFCTAYYALVDLGHLEAGERILIHAGAGGVGQAAIMLAQMIGAEIFVTVGSVEKKHFLMTQYGLREDHILYSRDSSFGRGIKRATNGKGVDVVVNSLAGDLLRETWETLAPFGRFIEIGKADITKNTRLDMLPFEYNVSFASVDLTKVAQYKPKLMKRLLDNVYELMTKGTVSPILPLTTYRISELETAFRTLQTGKAMGKIVVVPHKDDQVKVRSISRMMKSKANSLQAVAAKVGSSILKADASYILIGGTGGLGRSMAKWMSSKGARNIVLVSRSASINDKVQALIDELAAVGTTISVKACDVSNVNSVDNLINEMKGLPPIRGVVHGAMVLRDMLFENMTLEDFQAVTSSKVEGAWNLHHALHNSPLDFFIALSSVAGVIGNRGQAAYAAANVFLDGFMEYRRSQGHPGTTIDLTAVRDVGYLAEVDSKRQQEVLKNIGTDGMAEAEVLALFAAAITGDLSQSCSGQCITGLSLKDSLDHFWAQDAKFSGLYEAAKENHGSSTGRDGPSLPLNVQLANAASKEEALGICYEALAAKLAQVLVLSLEDMDPTITVASLGLDSLVAIEIRNWIAREANANVQVLELLSSGSLMALAEIILNKSST</sequence>
<dbReference type="Gene3D" id="3.90.180.10">
    <property type="entry name" value="Medium-chain alcohol dehydrogenases, catalytic domain"/>
    <property type="match status" value="1"/>
</dbReference>
<dbReference type="InterPro" id="IPR032821">
    <property type="entry name" value="PKS_assoc"/>
</dbReference>
<dbReference type="Pfam" id="PF23114">
    <property type="entry name" value="NAD-bd_HRPKS_sdrA"/>
    <property type="match status" value="1"/>
</dbReference>
<accession>A0A9W9QDS3</accession>
<evidence type="ECO:0000259" key="7">
    <source>
        <dbReference type="PROSITE" id="PS50075"/>
    </source>
</evidence>
<evidence type="ECO:0000256" key="6">
    <source>
        <dbReference type="PROSITE-ProRule" id="PRU01363"/>
    </source>
</evidence>
<evidence type="ECO:0000256" key="5">
    <source>
        <dbReference type="ARBA" id="ARBA00023268"/>
    </source>
</evidence>
<dbReference type="CDD" id="cd00833">
    <property type="entry name" value="PKS"/>
    <property type="match status" value="1"/>
</dbReference>
<keyword evidence="2" id="KW-0597">Phosphoprotein</keyword>
<dbReference type="InterPro" id="IPR042104">
    <property type="entry name" value="PKS_dehydratase_sf"/>
</dbReference>
<organism evidence="10 11">
    <name type="scientific">Penicillium atrosanguineum</name>
    <dbReference type="NCBI Taxonomy" id="1132637"/>
    <lineage>
        <taxon>Eukaryota</taxon>
        <taxon>Fungi</taxon>
        <taxon>Dikarya</taxon>
        <taxon>Ascomycota</taxon>
        <taxon>Pezizomycotina</taxon>
        <taxon>Eurotiomycetes</taxon>
        <taxon>Eurotiomycetidae</taxon>
        <taxon>Eurotiales</taxon>
        <taxon>Aspergillaceae</taxon>
        <taxon>Penicillium</taxon>
    </lineage>
</organism>
<name>A0A9W9QDS3_9EURO</name>
<dbReference type="PANTHER" id="PTHR43775">
    <property type="entry name" value="FATTY ACID SYNTHASE"/>
    <property type="match status" value="1"/>
</dbReference>
<dbReference type="Gene3D" id="3.40.50.720">
    <property type="entry name" value="NAD(P)-binding Rossmann-like Domain"/>
    <property type="match status" value="1"/>
</dbReference>
<dbReference type="SUPFAM" id="SSF52151">
    <property type="entry name" value="FabD/lysophospholipase-like"/>
    <property type="match status" value="1"/>
</dbReference>
<dbReference type="SUPFAM" id="SSF53901">
    <property type="entry name" value="Thiolase-like"/>
    <property type="match status" value="1"/>
</dbReference>
<evidence type="ECO:0000256" key="2">
    <source>
        <dbReference type="ARBA" id="ARBA00022553"/>
    </source>
</evidence>
<dbReference type="Pfam" id="PF21089">
    <property type="entry name" value="PKS_DH_N"/>
    <property type="match status" value="1"/>
</dbReference>
<dbReference type="FunFam" id="3.40.50.720:FF:000209">
    <property type="entry name" value="Polyketide synthase Pks12"/>
    <property type="match status" value="1"/>
</dbReference>
<dbReference type="GO" id="GO:0004312">
    <property type="term" value="F:fatty acid synthase activity"/>
    <property type="evidence" value="ECO:0007669"/>
    <property type="project" value="TreeGrafter"/>
</dbReference>
<feature type="domain" description="Carrier" evidence="7">
    <location>
        <begin position="2182"/>
        <end position="2259"/>
    </location>
</feature>
<feature type="region of interest" description="N-terminal hotdog fold" evidence="6">
    <location>
        <begin position="929"/>
        <end position="1064"/>
    </location>
</feature>
<dbReference type="Pfam" id="PF13602">
    <property type="entry name" value="ADH_zinc_N_2"/>
    <property type="match status" value="1"/>
</dbReference>
<dbReference type="InterPro" id="IPR014043">
    <property type="entry name" value="Acyl_transferase_dom"/>
</dbReference>
<dbReference type="GO" id="GO:0030639">
    <property type="term" value="P:polyketide biosynthetic process"/>
    <property type="evidence" value="ECO:0007669"/>
    <property type="project" value="UniProtKB-ARBA"/>
</dbReference>
<dbReference type="InterPro" id="IPR049551">
    <property type="entry name" value="PKS_DH_C"/>
</dbReference>
<dbReference type="InterPro" id="IPR001227">
    <property type="entry name" value="Ac_transferase_dom_sf"/>
</dbReference>
<evidence type="ECO:0000256" key="1">
    <source>
        <dbReference type="ARBA" id="ARBA00022450"/>
    </source>
</evidence>
<dbReference type="InterPro" id="IPR016035">
    <property type="entry name" value="Acyl_Trfase/lysoPLipase"/>
</dbReference>
<reference evidence="10" key="2">
    <citation type="journal article" date="2023" name="IMA Fungus">
        <title>Comparative genomic study of the Penicillium genus elucidates a diverse pangenome and 15 lateral gene transfer events.</title>
        <authorList>
            <person name="Petersen C."/>
            <person name="Sorensen T."/>
            <person name="Nielsen M.R."/>
            <person name="Sondergaard T.E."/>
            <person name="Sorensen J.L."/>
            <person name="Fitzpatrick D.A."/>
            <person name="Frisvad J.C."/>
            <person name="Nielsen K.L."/>
        </authorList>
    </citation>
    <scope>NUCLEOTIDE SEQUENCE</scope>
    <source>
        <strain evidence="10">IBT 21472</strain>
    </source>
</reference>
<dbReference type="InterPro" id="IPR020841">
    <property type="entry name" value="PKS_Beta-ketoAc_synthase_dom"/>
</dbReference>
<keyword evidence="4" id="KW-0808">Transferase</keyword>
<dbReference type="Pfam" id="PF16197">
    <property type="entry name" value="KAsynt_C_assoc"/>
    <property type="match status" value="1"/>
</dbReference>
<dbReference type="Pfam" id="PF02801">
    <property type="entry name" value="Ketoacyl-synt_C"/>
    <property type="match status" value="1"/>
</dbReference>
<feature type="region of interest" description="C-terminal hotdog fold" evidence="6">
    <location>
        <begin position="1092"/>
        <end position="1248"/>
    </location>
</feature>
<dbReference type="Pfam" id="PF08659">
    <property type="entry name" value="KR"/>
    <property type="match status" value="1"/>
</dbReference>
<dbReference type="InterPro" id="IPR020806">
    <property type="entry name" value="PKS_PP-bd"/>
</dbReference>
<evidence type="ECO:0000256" key="4">
    <source>
        <dbReference type="ARBA" id="ARBA00022679"/>
    </source>
</evidence>
<feature type="domain" description="PKS/mFAS DH" evidence="9">
    <location>
        <begin position="929"/>
        <end position="1248"/>
    </location>
</feature>
<evidence type="ECO:0000313" key="11">
    <source>
        <dbReference type="Proteomes" id="UP001147746"/>
    </source>
</evidence>
<dbReference type="InterPro" id="IPR011032">
    <property type="entry name" value="GroES-like_sf"/>
</dbReference>
<dbReference type="PROSITE" id="PS52019">
    <property type="entry name" value="PKS_MFAS_DH"/>
    <property type="match status" value="1"/>
</dbReference>
<dbReference type="SUPFAM" id="SSF51735">
    <property type="entry name" value="NAD(P)-binding Rossmann-fold domains"/>
    <property type="match status" value="2"/>
</dbReference>
<dbReference type="PROSITE" id="PS52004">
    <property type="entry name" value="KS3_2"/>
    <property type="match status" value="1"/>
</dbReference>
<keyword evidence="3" id="KW-0489">Methyltransferase</keyword>
<reference evidence="10" key="1">
    <citation type="submission" date="2022-12" db="EMBL/GenBank/DDBJ databases">
        <authorList>
            <person name="Petersen C."/>
        </authorList>
    </citation>
    <scope>NUCLEOTIDE SEQUENCE</scope>
    <source>
        <strain evidence="10">IBT 21472</strain>
    </source>
</reference>
<gene>
    <name evidence="10" type="ORF">N7476_000872</name>
</gene>
<dbReference type="InterPro" id="IPR036291">
    <property type="entry name" value="NAD(P)-bd_dom_sf"/>
</dbReference>
<keyword evidence="11" id="KW-1185">Reference proteome</keyword>
<dbReference type="GO" id="GO:0031177">
    <property type="term" value="F:phosphopantetheine binding"/>
    <property type="evidence" value="ECO:0007669"/>
    <property type="project" value="InterPro"/>
</dbReference>
<dbReference type="InterPro" id="IPR050091">
    <property type="entry name" value="PKS_NRPS_Biosynth_Enz"/>
</dbReference>
<evidence type="ECO:0000313" key="10">
    <source>
        <dbReference type="EMBL" id="KAJ5331089.1"/>
    </source>
</evidence>
<dbReference type="InterPro" id="IPR049552">
    <property type="entry name" value="PKS_DH_N"/>
</dbReference>